<dbReference type="KEGG" id="lpd:AYR62_14490"/>
<gene>
    <name evidence="1" type="ORF">AYR63_05480</name>
</gene>
<keyword evidence="2" id="KW-1185">Reference proteome</keyword>
<evidence type="ECO:0000313" key="2">
    <source>
        <dbReference type="Proteomes" id="UP000093267"/>
    </source>
</evidence>
<dbReference type="Proteomes" id="UP000093267">
    <property type="component" value="Chromosome"/>
</dbReference>
<organism evidence="1 2">
    <name type="scientific">Secundilactobacillus paracollinoides</name>
    <dbReference type="NCBI Taxonomy" id="240427"/>
    <lineage>
        <taxon>Bacteria</taxon>
        <taxon>Bacillati</taxon>
        <taxon>Bacillota</taxon>
        <taxon>Bacilli</taxon>
        <taxon>Lactobacillales</taxon>
        <taxon>Lactobacillaceae</taxon>
        <taxon>Secundilactobacillus</taxon>
    </lineage>
</organism>
<reference evidence="1 2" key="1">
    <citation type="submission" date="2016-03" db="EMBL/GenBank/DDBJ databases">
        <title>Pediococcus and Lactobacillus from brewery environment - whole genome sequencing and assembly.</title>
        <authorList>
            <person name="Behr J."/>
            <person name="Geissler A.J."/>
            <person name="Vogel R.F."/>
        </authorList>
    </citation>
    <scope>NUCLEOTIDE SEQUENCE [LARGE SCALE GENOMIC DNA]</scope>
    <source>
        <strain evidence="1 2">TMW 1.1995</strain>
    </source>
</reference>
<protein>
    <submittedName>
        <fullName evidence="1">Uncharacterized protein</fullName>
    </submittedName>
</protein>
<proteinExistence type="predicted"/>
<name>A0A1B2IX69_9LACO</name>
<dbReference type="EMBL" id="CP014924">
    <property type="protein sequence ID" value="ANZ66637.1"/>
    <property type="molecule type" value="Genomic_DNA"/>
</dbReference>
<evidence type="ECO:0000313" key="1">
    <source>
        <dbReference type="EMBL" id="ANZ66637.1"/>
    </source>
</evidence>
<dbReference type="AlphaFoldDB" id="A0A1B2IX69"/>
<dbReference type="STRING" id="240427.AYR62_14490"/>
<sequence>MQGTLVKKSGSDISEFWQLSGYCYRAPFVRSLNVFSMAAPKPALLHTLHKKRPPLSGRFLLGLKSRLDPIVGENWINKRSDLPSKPILFMIKGM</sequence>
<accession>A0A1B2IX69</accession>